<dbReference type="InterPro" id="IPR008930">
    <property type="entry name" value="Terpenoid_cyclase/PrenylTrfase"/>
</dbReference>
<comment type="caution">
    <text evidence="1">The sequence shown here is derived from an EMBL/GenBank/DDBJ whole genome shotgun (WGS) entry which is preliminary data.</text>
</comment>
<accession>A0A1Q9DNN0</accession>
<keyword evidence="2" id="KW-1185">Reference proteome</keyword>
<dbReference type="AlphaFoldDB" id="A0A1Q9DNN0"/>
<protein>
    <submittedName>
        <fullName evidence="1">Uncharacterized protein</fullName>
    </submittedName>
</protein>
<gene>
    <name evidence="1" type="ORF">AK812_SmicGene20951</name>
</gene>
<dbReference type="EMBL" id="LSRX01000456">
    <property type="protein sequence ID" value="OLP96759.1"/>
    <property type="molecule type" value="Genomic_DNA"/>
</dbReference>
<evidence type="ECO:0000313" key="2">
    <source>
        <dbReference type="Proteomes" id="UP000186817"/>
    </source>
</evidence>
<evidence type="ECO:0000313" key="1">
    <source>
        <dbReference type="EMBL" id="OLP96759.1"/>
    </source>
</evidence>
<sequence length="703" mass="78823">MRVQWKWTAALAFAVASRAPAFCGQPRHCERSFPASLGRLRTAQAAQRTRAERGSRASRVSRAKAATASKVEAVEQYLARIGGSAKIRALKSALAGLDRDFLQKYFEVTSDDVVKSRKGHQRHERNIKEFLKSKGSAPLTLVMETFSVPRRWLASHEDFLVQGGRIRLRVRQTDQPEVEIVEDHVGVFQMRPSSERTAQEEIARLRVFLMSQVAHLPTSVQSNALRRLKGMWHPDAAPGHYLGHDAVIAEVFRFLCSVEVAATGLHIPPSPLASHGQRSAVCWVPKVMESFQEDFAECISRKDFRAATELCKQQLQKTPDSRYVLDLRKTIEAFLDAAEELEAQEQEDLEEELLGLEELADEAAVACDRAYEAMFAYLHDEERLWAVGEQAVGIFWDTGQLEPAGPRRDRLKSMAETLTRTLSSRLKLARAGGIDNEWLFEALGELWFFQELGLAVSGEPWLTEACTEGLRNLKGKVMEELAGFSLEGLKSASCGELCDTLMQVWTVERSSVCGLLNTPPLEYGVREVLAEVRRRPLILPPKPGFYHCFYLMTHVVYTLNCFNGHLPNRRSDCPWLYAYLECCLEFWMTVASAETSGMSAWQGEAVDAIAEAVDCLRGLNEICSQTTIRACRWLLSRQQADGFFVSPNSRRSDNEYDQLHPTWTAAAALQLQREAPGPSQLCACWARHAREAAAEVGFSQPPA</sequence>
<dbReference type="OrthoDB" id="435599at2759"/>
<dbReference type="Proteomes" id="UP000186817">
    <property type="component" value="Unassembled WGS sequence"/>
</dbReference>
<name>A0A1Q9DNN0_SYMMI</name>
<dbReference type="SUPFAM" id="SSF48239">
    <property type="entry name" value="Terpenoid cyclases/Protein prenyltransferases"/>
    <property type="match status" value="1"/>
</dbReference>
<reference evidence="1 2" key="1">
    <citation type="submission" date="2016-02" db="EMBL/GenBank/DDBJ databases">
        <title>Genome analysis of coral dinoflagellate symbionts highlights evolutionary adaptations to a symbiotic lifestyle.</title>
        <authorList>
            <person name="Aranda M."/>
            <person name="Li Y."/>
            <person name="Liew Y.J."/>
            <person name="Baumgarten S."/>
            <person name="Simakov O."/>
            <person name="Wilson M."/>
            <person name="Piel J."/>
            <person name="Ashoor H."/>
            <person name="Bougouffa S."/>
            <person name="Bajic V.B."/>
            <person name="Ryu T."/>
            <person name="Ravasi T."/>
            <person name="Bayer T."/>
            <person name="Micklem G."/>
            <person name="Kim H."/>
            <person name="Bhak J."/>
            <person name="Lajeunesse T.C."/>
            <person name="Voolstra C.R."/>
        </authorList>
    </citation>
    <scope>NUCLEOTIDE SEQUENCE [LARGE SCALE GENOMIC DNA]</scope>
    <source>
        <strain evidence="1 2">CCMP2467</strain>
    </source>
</reference>
<organism evidence="1 2">
    <name type="scientific">Symbiodinium microadriaticum</name>
    <name type="common">Dinoflagellate</name>
    <name type="synonym">Zooxanthella microadriatica</name>
    <dbReference type="NCBI Taxonomy" id="2951"/>
    <lineage>
        <taxon>Eukaryota</taxon>
        <taxon>Sar</taxon>
        <taxon>Alveolata</taxon>
        <taxon>Dinophyceae</taxon>
        <taxon>Suessiales</taxon>
        <taxon>Symbiodiniaceae</taxon>
        <taxon>Symbiodinium</taxon>
    </lineage>
</organism>
<proteinExistence type="predicted"/>